<proteinExistence type="predicted"/>
<feature type="region of interest" description="Disordered" evidence="1">
    <location>
        <begin position="79"/>
        <end position="103"/>
    </location>
</feature>
<keyword evidence="4" id="KW-1185">Reference proteome</keyword>
<evidence type="ECO:0000313" key="3">
    <source>
        <dbReference type="EMBL" id="KAG5642203.1"/>
    </source>
</evidence>
<dbReference type="EMBL" id="JABCKV010000207">
    <property type="protein sequence ID" value="KAG5642203.1"/>
    <property type="molecule type" value="Genomic_DNA"/>
</dbReference>
<dbReference type="AlphaFoldDB" id="A0A9P7G239"/>
<gene>
    <name evidence="3" type="ORF">DXG03_003419</name>
</gene>
<organism evidence="3 4">
    <name type="scientific">Asterophora parasitica</name>
    <dbReference type="NCBI Taxonomy" id="117018"/>
    <lineage>
        <taxon>Eukaryota</taxon>
        <taxon>Fungi</taxon>
        <taxon>Dikarya</taxon>
        <taxon>Basidiomycota</taxon>
        <taxon>Agaricomycotina</taxon>
        <taxon>Agaricomycetes</taxon>
        <taxon>Agaricomycetidae</taxon>
        <taxon>Agaricales</taxon>
        <taxon>Tricholomatineae</taxon>
        <taxon>Lyophyllaceae</taxon>
        <taxon>Asterophora</taxon>
    </lineage>
</organism>
<reference evidence="3" key="2">
    <citation type="submission" date="2021-10" db="EMBL/GenBank/DDBJ databases">
        <title>Phylogenomics reveals ancestral predisposition of the termite-cultivated fungus Termitomyces towards a domesticated lifestyle.</title>
        <authorList>
            <person name="Auxier B."/>
            <person name="Grum-Grzhimaylo A."/>
            <person name="Cardenas M.E."/>
            <person name="Lodge J.D."/>
            <person name="Laessoe T."/>
            <person name="Pedersen O."/>
            <person name="Smith M.E."/>
            <person name="Kuyper T.W."/>
            <person name="Franco-Molano E.A."/>
            <person name="Baroni T.J."/>
            <person name="Aanen D.K."/>
        </authorList>
    </citation>
    <scope>NUCLEOTIDE SEQUENCE</scope>
    <source>
        <strain evidence="3">AP01</strain>
        <tissue evidence="3">Mycelium</tissue>
    </source>
</reference>
<name>A0A9P7G239_9AGAR</name>
<accession>A0A9P7G239</accession>
<comment type="caution">
    <text evidence="3">The sequence shown here is derived from an EMBL/GenBank/DDBJ whole genome shotgun (WGS) entry which is preliminary data.</text>
</comment>
<dbReference type="Proteomes" id="UP000775547">
    <property type="component" value="Unassembled WGS sequence"/>
</dbReference>
<sequence length="218" mass="23802">MDAETRFNYLAGALAIFCPTISVLWLTRKLRPSVIIKELDELLRDTVCLYDSYVSDGLLDDDSVRESLKSELALEKLQRREERDAATFSPGSQDAPSKTEESPSNLIAHDAQAMEQEPSGSLEPDMLVAHGPEYLVSHADRFFPDPVLVTNPPSVTVSPSNGAETDAMSTTSTVVGDLSSRSRSFWIALTSWSKAIPRGKVMTDDLEQGPLTPVEAAS</sequence>
<evidence type="ECO:0000313" key="4">
    <source>
        <dbReference type="Proteomes" id="UP000775547"/>
    </source>
</evidence>
<evidence type="ECO:0000256" key="2">
    <source>
        <dbReference type="SAM" id="Phobius"/>
    </source>
</evidence>
<keyword evidence="2" id="KW-0472">Membrane</keyword>
<keyword evidence="2" id="KW-0812">Transmembrane</keyword>
<reference evidence="3" key="1">
    <citation type="submission" date="2020-07" db="EMBL/GenBank/DDBJ databases">
        <authorList>
            <person name="Nieuwenhuis M."/>
            <person name="Van De Peppel L.J.J."/>
        </authorList>
    </citation>
    <scope>NUCLEOTIDE SEQUENCE</scope>
    <source>
        <strain evidence="3">AP01</strain>
        <tissue evidence="3">Mycelium</tissue>
    </source>
</reference>
<protein>
    <submittedName>
        <fullName evidence="3">Uncharacterized protein</fullName>
    </submittedName>
</protein>
<evidence type="ECO:0000256" key="1">
    <source>
        <dbReference type="SAM" id="MobiDB-lite"/>
    </source>
</evidence>
<feature type="transmembrane region" description="Helical" evidence="2">
    <location>
        <begin position="6"/>
        <end position="27"/>
    </location>
</feature>
<keyword evidence="2" id="KW-1133">Transmembrane helix</keyword>